<evidence type="ECO:0000256" key="4">
    <source>
        <dbReference type="ARBA" id="ARBA00023242"/>
    </source>
</evidence>
<comment type="caution">
    <text evidence="6">The sequence shown here is derived from an EMBL/GenBank/DDBJ whole genome shotgun (WGS) entry which is preliminary data.</text>
</comment>
<dbReference type="OrthoDB" id="2740448at2759"/>
<name>A0A397H8K4_ASPTH</name>
<dbReference type="EMBL" id="NKHU02000073">
    <property type="protein sequence ID" value="RHZ58014.1"/>
    <property type="molecule type" value="Genomic_DNA"/>
</dbReference>
<evidence type="ECO:0000256" key="3">
    <source>
        <dbReference type="ARBA" id="ARBA00023163"/>
    </source>
</evidence>
<dbReference type="InterPro" id="IPR036864">
    <property type="entry name" value="Zn2-C6_fun-type_DNA-bd_sf"/>
</dbReference>
<dbReference type="GeneID" id="38129429"/>
<keyword evidence="7" id="KW-1185">Reference proteome</keyword>
<dbReference type="GO" id="GO:0000981">
    <property type="term" value="F:DNA-binding transcription factor activity, RNA polymerase II-specific"/>
    <property type="evidence" value="ECO:0007669"/>
    <property type="project" value="InterPro"/>
</dbReference>
<organism evidence="6 7">
    <name type="scientific">Aspergillus thermomutatus</name>
    <name type="common">Neosartorya pseudofischeri</name>
    <dbReference type="NCBI Taxonomy" id="41047"/>
    <lineage>
        <taxon>Eukaryota</taxon>
        <taxon>Fungi</taxon>
        <taxon>Dikarya</taxon>
        <taxon>Ascomycota</taxon>
        <taxon>Pezizomycotina</taxon>
        <taxon>Eurotiomycetes</taxon>
        <taxon>Eurotiomycetidae</taxon>
        <taxon>Eurotiales</taxon>
        <taxon>Aspergillaceae</taxon>
        <taxon>Aspergillus</taxon>
        <taxon>Aspergillus subgen. Fumigati</taxon>
    </lineage>
</organism>
<dbReference type="InterPro" id="IPR050797">
    <property type="entry name" value="Carb_Metab_Trans_Reg"/>
</dbReference>
<dbReference type="CDD" id="cd00067">
    <property type="entry name" value="GAL4"/>
    <property type="match status" value="1"/>
</dbReference>
<protein>
    <recommendedName>
        <fullName evidence="5">Zn(2)-C6 fungal-type domain-containing protein</fullName>
    </recommendedName>
</protein>
<dbReference type="RefSeq" id="XP_026615267.1">
    <property type="nucleotide sequence ID" value="XM_026761074.1"/>
</dbReference>
<keyword evidence="4" id="KW-0539">Nucleus</keyword>
<keyword evidence="2" id="KW-0238">DNA-binding</keyword>
<sequence length="685" mass="78230">MDTTPLKKPQVSRACDPCRRRKVRCNGQHRCQQCEHLDLLCTYSDNQRARSRKNALRRGTVISEYKIPLTQDLKSEHISTSLLVPAASSPDLSVALSTAYLHSLIPKYMAYVYPFNPIMTDKEIRESIRKMATDRDHAAFVYAFTGVTIDLTQSNAATSHVSEQINELAGRAIELRSPLLPGFRPSILRAVTSVYIQMCYMSLGQYDLGFFYLREAISMVHLLRIEDKAVMASLDLSERSRRQRLYWLCFIHERFMSIFHFSPATLSPYAQFPEDDPSLDPGVSQGWTQVIKTFLLLEPTFISLWIGDRSQVTVAWVEQKHRELDDELWELEVSMLSDLQQADLVVTRQWMRTLLWQMAMSNCLLSSHASCPSLSLEMPLRLSSQLRQFLTKISQNTIQIHGSSILSKLLEIINTIADVVIHGPQVTLEETTSRIDDILFLKDVIFSFRNLQQVSKKILIEKLHLIREQFAHIEVASQLNAMEPTGHYIYVTPTTTSFNTLHNITHINMAISPSPDSSIAQNNTTANPPSIADLQNSITFPTLWYRLHVLLYDLQHFNQRPDSRERLETVTDLSYIGSPYFNEDETLAIKNTVVHGKTIAQIIEQELQDRLERRIKKRVDSGDFRVCAAHDLAPILAATLGSNLKQLDKDKRFLLLINSRGLDLGEDKWEGLAAKSFAPKNKRKK</sequence>
<keyword evidence="1" id="KW-0805">Transcription regulation</keyword>
<dbReference type="Pfam" id="PF00172">
    <property type="entry name" value="Zn_clus"/>
    <property type="match status" value="1"/>
</dbReference>
<dbReference type="Proteomes" id="UP000215305">
    <property type="component" value="Unassembled WGS sequence"/>
</dbReference>
<evidence type="ECO:0000256" key="1">
    <source>
        <dbReference type="ARBA" id="ARBA00023015"/>
    </source>
</evidence>
<proteinExistence type="predicted"/>
<dbReference type="GO" id="GO:0008270">
    <property type="term" value="F:zinc ion binding"/>
    <property type="evidence" value="ECO:0007669"/>
    <property type="project" value="InterPro"/>
</dbReference>
<dbReference type="SMART" id="SM00066">
    <property type="entry name" value="GAL4"/>
    <property type="match status" value="1"/>
</dbReference>
<dbReference type="PANTHER" id="PTHR31668:SF24">
    <property type="entry name" value="TRANSCRIPTION FACTOR, PUTATIVE-RELATED"/>
    <property type="match status" value="1"/>
</dbReference>
<evidence type="ECO:0000313" key="7">
    <source>
        <dbReference type="Proteomes" id="UP000215305"/>
    </source>
</evidence>
<dbReference type="CDD" id="cd12148">
    <property type="entry name" value="fungal_TF_MHR"/>
    <property type="match status" value="1"/>
</dbReference>
<dbReference type="PROSITE" id="PS00463">
    <property type="entry name" value="ZN2_CY6_FUNGAL_1"/>
    <property type="match status" value="1"/>
</dbReference>
<reference evidence="6" key="1">
    <citation type="submission" date="2018-08" db="EMBL/GenBank/DDBJ databases">
        <title>Draft genome sequence of azole-resistant Aspergillus thermomutatus (Neosartorya pseudofischeri) strain HMR AF 39, isolated from a human nasal aspirate.</title>
        <authorList>
            <person name="Parent-Michaud M."/>
            <person name="Dufresne P.J."/>
            <person name="Fournier E."/>
            <person name="Martineau C."/>
            <person name="Moreira S."/>
            <person name="Perkins V."/>
            <person name="De Repentigny L."/>
            <person name="Dufresne S.F."/>
        </authorList>
    </citation>
    <scope>NUCLEOTIDE SEQUENCE [LARGE SCALE GENOMIC DNA]</scope>
    <source>
        <strain evidence="6">HMR AF 39</strain>
    </source>
</reference>
<evidence type="ECO:0000256" key="2">
    <source>
        <dbReference type="ARBA" id="ARBA00023125"/>
    </source>
</evidence>
<evidence type="ECO:0000259" key="5">
    <source>
        <dbReference type="PROSITE" id="PS50048"/>
    </source>
</evidence>
<dbReference type="AlphaFoldDB" id="A0A397H8K4"/>
<accession>A0A397H8K4</accession>
<dbReference type="PROSITE" id="PS50048">
    <property type="entry name" value="ZN2_CY6_FUNGAL_2"/>
    <property type="match status" value="1"/>
</dbReference>
<feature type="domain" description="Zn(2)-C6 fungal-type" evidence="5">
    <location>
        <begin position="14"/>
        <end position="43"/>
    </location>
</feature>
<dbReference type="SUPFAM" id="SSF57701">
    <property type="entry name" value="Zn2/Cys6 DNA-binding domain"/>
    <property type="match status" value="1"/>
</dbReference>
<dbReference type="GO" id="GO:0003677">
    <property type="term" value="F:DNA binding"/>
    <property type="evidence" value="ECO:0007669"/>
    <property type="project" value="UniProtKB-KW"/>
</dbReference>
<dbReference type="PANTHER" id="PTHR31668">
    <property type="entry name" value="GLUCOSE TRANSPORT TRANSCRIPTION REGULATOR RGT1-RELATED-RELATED"/>
    <property type="match status" value="1"/>
</dbReference>
<dbReference type="VEuPathDB" id="FungiDB:CDV56_107455"/>
<dbReference type="STRING" id="41047.A0A397H8K4"/>
<gene>
    <name evidence="6" type="ORF">CDV56_107455</name>
</gene>
<dbReference type="Gene3D" id="4.10.240.10">
    <property type="entry name" value="Zn(2)-C6 fungal-type DNA-binding domain"/>
    <property type="match status" value="1"/>
</dbReference>
<evidence type="ECO:0000313" key="6">
    <source>
        <dbReference type="EMBL" id="RHZ58014.1"/>
    </source>
</evidence>
<keyword evidence="3" id="KW-0804">Transcription</keyword>
<dbReference type="InterPro" id="IPR001138">
    <property type="entry name" value="Zn2Cys6_DnaBD"/>
</dbReference>